<sequence>MFVDPFLPFLVPSTEHPTSMARNPPRQNTGILSNVFSFVSRELESFVVNATGGEFSDPGPSQPRKRLPVKPGKSCEGSRRRQRREDKLSEDEDLVRVLKTRGPTRQQELDHKGAHRKANISEEKARSKARTHTKQSPFGRTTSKPAPYAEDADEELSASDASSRAPSPVPLPRALRRRPSITMPGSLFPRSSSLEPELDERGTPVRFSTSFDEGEDLQPGPSKKHPDTSGKQVPDSTTQSARDDTTSTSGAPSPWRLNAVSSVRDAVERFHAGDAQEADFSLLLASPDSSPVKGNSKGASAQGTHEASYKGKQKERVPDEDDFSFGLGADTSGVIRVLNKELELDAVRRDKDTRESGDEREKDKERIRMLEDEIRRLKEELSKRSRHSSPPDHANMPPPAPPPPPPIPVRIPLATSLSSGDPNMFLSARAALRHTAPPVEAPINGVARLNSTGLARTKRQGQPTVNVPSDKMAAFLNEMKTVRLRKVSGSAIPGPSLLGRSTSAGGTAAGNAVAGPSSLSRSVGSSSGTGPPVLDRPRRNSTSIPLGTQKEAGVRAGAKRKIDAIGGDEFQDALRAVVKRRSAGASDTSTSSSASGTSSSRPSNIPSALSSLNRTWPSIPAPANETDITTPSLCSDNEDREGNGSVEDRLPSTPPGPRTSASDSRQKASGYRDREFIDVDMDGDEDAPTRPTRTPGSPHIRRPSNDLFTKRPPMSPIAVPTPRKAKPPARTRRGATPKPKIVFQSDDEDEDSDDEDPLSLTFSLSKGKTPPRPSKQRASLDQPSRKSRRRWTLDEELRDAHARSSDNDLDSGVLVGVGSRSKRKGFLAHGGAGGAPVFMGVGYVEGAEEEDEEYQPRRTSKSKMKVR</sequence>
<accession>A0ACB8BPY0</accession>
<name>A0ACB8BPY0_9AGAM</name>
<gene>
    <name evidence="1" type="ORF">BV22DRAFT_243402</name>
</gene>
<dbReference type="Proteomes" id="UP000790709">
    <property type="component" value="Unassembled WGS sequence"/>
</dbReference>
<reference evidence="1" key="1">
    <citation type="journal article" date="2021" name="New Phytol.">
        <title>Evolutionary innovations through gain and loss of genes in the ectomycorrhizal Boletales.</title>
        <authorList>
            <person name="Wu G."/>
            <person name="Miyauchi S."/>
            <person name="Morin E."/>
            <person name="Kuo A."/>
            <person name="Drula E."/>
            <person name="Varga T."/>
            <person name="Kohler A."/>
            <person name="Feng B."/>
            <person name="Cao Y."/>
            <person name="Lipzen A."/>
            <person name="Daum C."/>
            <person name="Hundley H."/>
            <person name="Pangilinan J."/>
            <person name="Johnson J."/>
            <person name="Barry K."/>
            <person name="LaButti K."/>
            <person name="Ng V."/>
            <person name="Ahrendt S."/>
            <person name="Min B."/>
            <person name="Choi I.G."/>
            <person name="Park H."/>
            <person name="Plett J.M."/>
            <person name="Magnuson J."/>
            <person name="Spatafora J.W."/>
            <person name="Nagy L.G."/>
            <person name="Henrissat B."/>
            <person name="Grigoriev I.V."/>
            <person name="Yang Z.L."/>
            <person name="Xu J."/>
            <person name="Martin F.M."/>
        </authorList>
    </citation>
    <scope>NUCLEOTIDE SEQUENCE</scope>
    <source>
        <strain evidence="1">KUC20120723A-06</strain>
    </source>
</reference>
<evidence type="ECO:0000313" key="2">
    <source>
        <dbReference type="Proteomes" id="UP000790709"/>
    </source>
</evidence>
<evidence type="ECO:0000313" key="1">
    <source>
        <dbReference type="EMBL" id="KAH7927970.1"/>
    </source>
</evidence>
<proteinExistence type="predicted"/>
<keyword evidence="2" id="KW-1185">Reference proteome</keyword>
<dbReference type="EMBL" id="MU266359">
    <property type="protein sequence ID" value="KAH7927970.1"/>
    <property type="molecule type" value="Genomic_DNA"/>
</dbReference>
<organism evidence="1 2">
    <name type="scientific">Leucogyrophana mollusca</name>
    <dbReference type="NCBI Taxonomy" id="85980"/>
    <lineage>
        <taxon>Eukaryota</taxon>
        <taxon>Fungi</taxon>
        <taxon>Dikarya</taxon>
        <taxon>Basidiomycota</taxon>
        <taxon>Agaricomycotina</taxon>
        <taxon>Agaricomycetes</taxon>
        <taxon>Agaricomycetidae</taxon>
        <taxon>Boletales</taxon>
        <taxon>Boletales incertae sedis</taxon>
        <taxon>Leucogyrophana</taxon>
    </lineage>
</organism>
<comment type="caution">
    <text evidence="1">The sequence shown here is derived from an EMBL/GenBank/DDBJ whole genome shotgun (WGS) entry which is preliminary data.</text>
</comment>
<protein>
    <submittedName>
        <fullName evidence="1">Uncharacterized protein</fullName>
    </submittedName>
</protein>